<protein>
    <recommendedName>
        <fullName evidence="6">Leucine-rich repeat domain-containing protein</fullName>
    </recommendedName>
</protein>
<evidence type="ECO:0000313" key="5">
    <source>
        <dbReference type="Proteomes" id="UP000786989"/>
    </source>
</evidence>
<evidence type="ECO:0008006" key="6">
    <source>
        <dbReference type="Google" id="ProtNLM"/>
    </source>
</evidence>
<evidence type="ECO:0000313" key="4">
    <source>
        <dbReference type="EMBL" id="HJF66636.1"/>
    </source>
</evidence>
<feature type="chain" id="PRO_5039085201" description="Leucine-rich repeat domain-containing protein" evidence="3">
    <location>
        <begin position="47"/>
        <end position="1226"/>
    </location>
</feature>
<sequence>MTTITQGMDGRSVGLARPCVRFGMAMAAALAFVACLMALAPRAAYAAVGDTFEAEGLVYEIVTQDDEAHIYQAQVAGYVPELAGPPQDMGEYHLGTEVSALIGNQYYLFGVVGVNPDAFDGFDGELVADASAFALCADAFASLPEAATFALYVDLPLEMTSGSSFTVTDGGSAGTQVSLPDGRVCNAFRLGTCLERGVNAVVENGTGSDLSVLYRSAFSLSDEWRECVLASGQRIDEAWIRPFLTEFSYAVNGGSSVSVAAEEDTQTDFTVELPAGTPLDAQVTVDLSTFPGIAMGLVESSWENNAATVALENGEATVQGVLQPAGGGIEELGGFSVRFTVAESAEAASVWVGGVRHDAPFEADGVKLTYEDGTPTLTLDGASIDQVGGAGSAKYAIYTAGNLRIQIQGEPSTITVDDASQVAGAIYAGGALDIVGSVPPDGSSLSITYVRHAVADKAAVSVVRAQSATIQANLSIALSSAEDAANDAPFTTAIRCDDDIAVRGRGNAVTLTATDDVAGRAYYGLDSQHGSVAVFDAALSVQGAFSSAVDAWEGDINVEGRSSVVVDAQNAASFGAVFAPNGAINVDLRGGSSSFEVNAARPDDADPSLLAPAAVLAKEIAMADGLFTVKPAGAQVATLSEPLMGFGDLQTVAAAENLEAPAASVRTVLALEGQRMGDVFPVDSFATIVWQQALGREDAYDANHVVSAGDADAIAECQMLRCRDVPVADYAKSGMEHLTGLKNVIITLSDQGDALLKLPAMSLDGLLVGARDGVQSVTVESPSLAAGTVIFDNDALTGSSASVASLSFAGSMSFGSLDVAELRSLESLAFGEGVDITDLVVSNCGLLNSVDVSHLAGLEELSLSALGEGFTQLDLSSNTQLKSLSLSLLSSGFTQLDVSGLTQLESLTLGGGGFEALDLSRQAALRDLRIDGAGALASLDLSAQHALRSVWVDGAGNLESLTFAGDAPLTEIYVSGTGLTQLEIPQSAVLTSLSVGDNQLSELVIPEGSRQTLKSLIAYGNKLKSLDLGGMNLDGCLLVAAGGGDLRPQTPAFEGAEQKDGSVVIDLSALAGGLVEVDPGAGAYDAAAHTVTFASAADAKGGFTYHFGTGAQVSGGDSDAVGVDDGILVVQASVDVKPYDDGSGDGGSSGDSDNDGAGGSDDQEGTGSDTGQAGGPDTSSNNGQAGGELSRTNDVTGAMIPIVIGVVAVAAIAIVVAVIFLRRSRR</sequence>
<evidence type="ECO:0000256" key="3">
    <source>
        <dbReference type="SAM" id="SignalP"/>
    </source>
</evidence>
<proteinExistence type="predicted"/>
<gene>
    <name evidence="4" type="ORF">K8U77_11080</name>
</gene>
<keyword evidence="2" id="KW-0472">Membrane</keyword>
<keyword evidence="2" id="KW-1133">Transmembrane helix</keyword>
<reference evidence="4" key="2">
    <citation type="submission" date="2021-09" db="EMBL/GenBank/DDBJ databases">
        <authorList>
            <person name="Gilroy R."/>
        </authorList>
    </citation>
    <scope>NUCLEOTIDE SEQUENCE</scope>
    <source>
        <strain evidence="4">ChiGjej6B6-11269</strain>
    </source>
</reference>
<comment type="caution">
    <text evidence="4">The sequence shown here is derived from an EMBL/GenBank/DDBJ whole genome shotgun (WGS) entry which is preliminary data.</text>
</comment>
<keyword evidence="2" id="KW-0812">Transmembrane</keyword>
<feature type="compositionally biased region" description="Polar residues" evidence="1">
    <location>
        <begin position="1165"/>
        <end position="1183"/>
    </location>
</feature>
<dbReference type="InterPro" id="IPR032675">
    <property type="entry name" value="LRR_dom_sf"/>
</dbReference>
<name>A0A9D2UYS4_9ACTN</name>
<keyword evidence="3" id="KW-0732">Signal</keyword>
<dbReference type="SUPFAM" id="SSF52058">
    <property type="entry name" value="L domain-like"/>
    <property type="match status" value="1"/>
</dbReference>
<reference evidence="4" key="1">
    <citation type="journal article" date="2021" name="PeerJ">
        <title>Extensive microbial diversity within the chicken gut microbiome revealed by metagenomics and culture.</title>
        <authorList>
            <person name="Gilroy R."/>
            <person name="Ravi A."/>
            <person name="Getino M."/>
            <person name="Pursley I."/>
            <person name="Horton D.L."/>
            <person name="Alikhan N.F."/>
            <person name="Baker D."/>
            <person name="Gharbi K."/>
            <person name="Hall N."/>
            <person name="Watson M."/>
            <person name="Adriaenssens E.M."/>
            <person name="Foster-Nyarko E."/>
            <person name="Jarju S."/>
            <person name="Secka A."/>
            <person name="Antonio M."/>
            <person name="Oren A."/>
            <person name="Chaudhuri R.R."/>
            <person name="La Ragione R."/>
            <person name="Hildebrand F."/>
            <person name="Pallen M.J."/>
        </authorList>
    </citation>
    <scope>NUCLEOTIDE SEQUENCE</scope>
    <source>
        <strain evidence="4">ChiGjej6B6-11269</strain>
    </source>
</reference>
<dbReference type="Gene3D" id="3.80.10.10">
    <property type="entry name" value="Ribonuclease Inhibitor"/>
    <property type="match status" value="1"/>
</dbReference>
<dbReference type="Proteomes" id="UP000786989">
    <property type="component" value="Unassembled WGS sequence"/>
</dbReference>
<dbReference type="AlphaFoldDB" id="A0A9D2UYS4"/>
<feature type="signal peptide" evidence="3">
    <location>
        <begin position="1"/>
        <end position="46"/>
    </location>
</feature>
<evidence type="ECO:0000256" key="2">
    <source>
        <dbReference type="SAM" id="Phobius"/>
    </source>
</evidence>
<accession>A0A9D2UYS4</accession>
<organism evidence="4 5">
    <name type="scientific">Slackia equolifaciens</name>
    <dbReference type="NCBI Taxonomy" id="498718"/>
    <lineage>
        <taxon>Bacteria</taxon>
        <taxon>Bacillati</taxon>
        <taxon>Actinomycetota</taxon>
        <taxon>Coriobacteriia</taxon>
        <taxon>Eggerthellales</taxon>
        <taxon>Eggerthellaceae</taxon>
        <taxon>Slackia</taxon>
    </lineage>
</organism>
<feature type="region of interest" description="Disordered" evidence="1">
    <location>
        <begin position="1136"/>
        <end position="1190"/>
    </location>
</feature>
<feature type="transmembrane region" description="Helical" evidence="2">
    <location>
        <begin position="1198"/>
        <end position="1221"/>
    </location>
</feature>
<evidence type="ECO:0000256" key="1">
    <source>
        <dbReference type="SAM" id="MobiDB-lite"/>
    </source>
</evidence>
<dbReference type="EMBL" id="DYWI01000209">
    <property type="protein sequence ID" value="HJF66636.1"/>
    <property type="molecule type" value="Genomic_DNA"/>
</dbReference>